<dbReference type="Pfam" id="PF04765">
    <property type="entry name" value="TOD1_MUCI70"/>
    <property type="match status" value="1"/>
</dbReference>
<evidence type="ECO:0000313" key="3">
    <source>
        <dbReference type="Proteomes" id="UP000029736"/>
    </source>
</evidence>
<evidence type="ECO:0000259" key="1">
    <source>
        <dbReference type="Pfam" id="PF04765"/>
    </source>
</evidence>
<protein>
    <recommendedName>
        <fullName evidence="1">TOD1/MUCI70 glycosyltransferase-like domain-containing protein</fullName>
    </recommendedName>
</protein>
<dbReference type="Proteomes" id="UP000029736">
    <property type="component" value="Unassembled WGS sequence"/>
</dbReference>
<dbReference type="InterPro" id="IPR048354">
    <property type="entry name" value="TOD1_MUCI70_glycTrfase_dom"/>
</dbReference>
<organism evidence="2 3">
    <name type="scientific">Phaeodactylibacter xiamenensis</name>
    <dbReference type="NCBI Taxonomy" id="1524460"/>
    <lineage>
        <taxon>Bacteria</taxon>
        <taxon>Pseudomonadati</taxon>
        <taxon>Bacteroidota</taxon>
        <taxon>Saprospiria</taxon>
        <taxon>Saprospirales</taxon>
        <taxon>Haliscomenobacteraceae</taxon>
        <taxon>Phaeodactylibacter</taxon>
    </lineage>
</organism>
<sequence length="138" mass="16384">MQFTGSAILSLFREALRQSPFVLFRHPYRDCIYEEADWCTRHHKDDPVLIQKTVDTIRTQNYPPHQGLAACGLIARQHHHAAVIQFSNAWWHFYQQHSRRDQLSFNYIAWQQQLPFRALPINIYDNPYLSIAPHKNRG</sequence>
<comment type="caution">
    <text evidence="2">The sequence shown here is derived from an EMBL/GenBank/DDBJ whole genome shotgun (WGS) entry which is preliminary data.</text>
</comment>
<evidence type="ECO:0000313" key="2">
    <source>
        <dbReference type="EMBL" id="KGE86765.1"/>
    </source>
</evidence>
<proteinExistence type="predicted"/>
<dbReference type="STRING" id="1524460.IX84_20090"/>
<accession>A0A098S3Q9</accession>
<keyword evidence="3" id="KW-1185">Reference proteome</keyword>
<reference evidence="2 3" key="1">
    <citation type="journal article" date="2014" name="Int. J. Syst. Evol. Microbiol.">
        <title>Phaeodactylibacter xiamenensis gen. nov., sp. nov., a member of the family Saprospiraceae isolated from the marine alga Phaeodactylum tricornutum.</title>
        <authorList>
            <person name="Chen Z.Jr."/>
            <person name="Lei X."/>
            <person name="Lai Q."/>
            <person name="Li Y."/>
            <person name="Zhang B."/>
            <person name="Zhang J."/>
            <person name="Zhang H."/>
            <person name="Yang L."/>
            <person name="Zheng W."/>
            <person name="Tian Y."/>
            <person name="Yu Z."/>
            <person name="Xu H.Jr."/>
            <person name="Zheng T."/>
        </authorList>
    </citation>
    <scope>NUCLEOTIDE SEQUENCE [LARGE SCALE GENOMIC DNA]</scope>
    <source>
        <strain evidence="2 3">KD52</strain>
    </source>
</reference>
<gene>
    <name evidence="2" type="ORF">IX84_20090</name>
</gene>
<feature type="domain" description="TOD1/MUCI70 glycosyltransferase-like" evidence="1">
    <location>
        <begin position="18"/>
        <end position="122"/>
    </location>
</feature>
<name>A0A098S3Q9_9BACT</name>
<dbReference type="EMBL" id="JPOS01000075">
    <property type="protein sequence ID" value="KGE86765.1"/>
    <property type="molecule type" value="Genomic_DNA"/>
</dbReference>
<dbReference type="AlphaFoldDB" id="A0A098S3Q9"/>